<dbReference type="InterPro" id="IPR001322">
    <property type="entry name" value="Lamin_tail_dom"/>
</dbReference>
<dbReference type="STRING" id="1391654.AKJ09_10696"/>
<dbReference type="Proteomes" id="UP000064967">
    <property type="component" value="Chromosome"/>
</dbReference>
<dbReference type="InterPro" id="IPR014755">
    <property type="entry name" value="Cu-Rt/internalin_Ig-like"/>
</dbReference>
<evidence type="ECO:0000313" key="4">
    <source>
        <dbReference type="EMBL" id="AKV04033.1"/>
    </source>
</evidence>
<feature type="region of interest" description="Disordered" evidence="2">
    <location>
        <begin position="452"/>
        <end position="489"/>
    </location>
</feature>
<gene>
    <name evidence="4" type="ORF">AKJ09_10696</name>
</gene>
<dbReference type="PROSITE" id="PS51841">
    <property type="entry name" value="LTD"/>
    <property type="match status" value="1"/>
</dbReference>
<feature type="compositionally biased region" description="Basic and acidic residues" evidence="2">
    <location>
        <begin position="64"/>
        <end position="89"/>
    </location>
</feature>
<dbReference type="EMBL" id="CP012333">
    <property type="protein sequence ID" value="AKV04033.1"/>
    <property type="molecule type" value="Genomic_DNA"/>
</dbReference>
<feature type="region of interest" description="Disordered" evidence="2">
    <location>
        <begin position="58"/>
        <end position="100"/>
    </location>
</feature>
<feature type="domain" description="LTD" evidence="3">
    <location>
        <begin position="299"/>
        <end position="452"/>
    </location>
</feature>
<feature type="compositionally biased region" description="Polar residues" evidence="2">
    <location>
        <begin position="473"/>
        <end position="489"/>
    </location>
</feature>
<accession>A0A0K1QE79</accession>
<evidence type="ECO:0000256" key="1">
    <source>
        <dbReference type="ARBA" id="ARBA00022729"/>
    </source>
</evidence>
<reference evidence="4 5" key="1">
    <citation type="submission" date="2015-08" db="EMBL/GenBank/DDBJ databases">
        <authorList>
            <person name="Babu N.S."/>
            <person name="Beckwith C.J."/>
            <person name="Beseler K.G."/>
            <person name="Brison A."/>
            <person name="Carone J.V."/>
            <person name="Caskin T.P."/>
            <person name="Diamond M."/>
            <person name="Durham M.E."/>
            <person name="Foxe J.M."/>
            <person name="Go M."/>
            <person name="Henderson B.A."/>
            <person name="Jones I.B."/>
            <person name="McGettigan J.A."/>
            <person name="Micheletti S.J."/>
            <person name="Nasrallah M.E."/>
            <person name="Ortiz D."/>
            <person name="Piller C.R."/>
            <person name="Privatt S.R."/>
            <person name="Schneider S.L."/>
            <person name="Sharp S."/>
            <person name="Smith T.C."/>
            <person name="Stanton J.D."/>
            <person name="Ullery H.E."/>
            <person name="Wilson R.J."/>
            <person name="Serrano M.G."/>
            <person name="Buck G."/>
            <person name="Lee V."/>
            <person name="Wang Y."/>
            <person name="Carvalho R."/>
            <person name="Voegtly L."/>
            <person name="Shi R."/>
            <person name="Duckworth R."/>
            <person name="Johnson A."/>
            <person name="Loviza R."/>
            <person name="Walstead R."/>
            <person name="Shah Z."/>
            <person name="Kiflezghi M."/>
            <person name="Wade K."/>
            <person name="Ball S.L."/>
            <person name="Bradley K.W."/>
            <person name="Asai D.J."/>
            <person name="Bowman C.A."/>
            <person name="Russell D.A."/>
            <person name="Pope W.H."/>
            <person name="Jacobs-Sera D."/>
            <person name="Hendrix R.W."/>
            <person name="Hatfull G.F."/>
        </authorList>
    </citation>
    <scope>NUCLEOTIDE SEQUENCE [LARGE SCALE GENOMIC DNA]</scope>
    <source>
        <strain evidence="4 5">DSM 27648</strain>
    </source>
</reference>
<dbReference type="Gene3D" id="2.60.40.1220">
    <property type="match status" value="1"/>
</dbReference>
<proteinExistence type="predicted"/>
<evidence type="ECO:0000313" key="5">
    <source>
        <dbReference type="Proteomes" id="UP000064967"/>
    </source>
</evidence>
<keyword evidence="1" id="KW-0732">Signal</keyword>
<dbReference type="KEGG" id="llu:AKJ09_10696"/>
<dbReference type="PATRIC" id="fig|1391654.3.peg.10835"/>
<evidence type="ECO:0000256" key="2">
    <source>
        <dbReference type="SAM" id="MobiDB-lite"/>
    </source>
</evidence>
<organism evidence="4 5">
    <name type="scientific">Labilithrix luteola</name>
    <dbReference type="NCBI Taxonomy" id="1391654"/>
    <lineage>
        <taxon>Bacteria</taxon>
        <taxon>Pseudomonadati</taxon>
        <taxon>Myxococcota</taxon>
        <taxon>Polyangia</taxon>
        <taxon>Polyangiales</taxon>
        <taxon>Labilitrichaceae</taxon>
        <taxon>Labilithrix</taxon>
    </lineage>
</organism>
<protein>
    <recommendedName>
        <fullName evidence="3">LTD domain-containing protein</fullName>
    </recommendedName>
</protein>
<name>A0A0K1QE79_9BACT</name>
<sequence>MSENLRIFRVRVEWLELERPAMVRASKKTLLVGMAFGASSLLAFAGCGDDMATTPSTLGQIDAGSKDARARDATTDSGKDAGKDASKDPTEDDSGTDPEVTKFNVTAVSSTGSTQIKVAFDAPPNATEAVDLANYAAPGLTFSGTPSLSGSTVTLTTSAQENKSYTLTVSNVTRASDGEALSATTATFKGTVALPTTAPTVTNVVVSASNPDNGAIPYNTGTATVVITGTGFAGIDCAAATKPIKLDDLDGLGTAVGTTATSCTVDSATQVTATFPAGIRTNGATGWNVLVTNVIGANTSSAVKFVPVAGLVISEIYTGTSGNTDHEYVEIYNRTSKSIDVKALGIHLHTLSSGGTGANKALTYVTAGVIPSHGFLVFASAASTAADSWFNVRDITFSAASAGLVGNGGVYISLSTTEAVKVLDKVGWGKQPATGFEGNVLPDIASNYSVERKPAGGAGHSVDTDDNKADFNAASTTLTPRGTASAAQP</sequence>
<evidence type="ECO:0000259" key="3">
    <source>
        <dbReference type="PROSITE" id="PS51841"/>
    </source>
</evidence>
<keyword evidence="5" id="KW-1185">Reference proteome</keyword>
<dbReference type="AlphaFoldDB" id="A0A0K1QE79"/>